<dbReference type="STRING" id="1121419.SAMN05443529_12180"/>
<evidence type="ECO:0000313" key="2">
    <source>
        <dbReference type="Proteomes" id="UP000198656"/>
    </source>
</evidence>
<dbReference type="Pfam" id="PF09719">
    <property type="entry name" value="C_GCAxxG_C_C"/>
    <property type="match status" value="1"/>
</dbReference>
<organism evidence="1 2">
    <name type="scientific">Desulfosporosinus hippei DSM 8344</name>
    <dbReference type="NCBI Taxonomy" id="1121419"/>
    <lineage>
        <taxon>Bacteria</taxon>
        <taxon>Bacillati</taxon>
        <taxon>Bacillota</taxon>
        <taxon>Clostridia</taxon>
        <taxon>Eubacteriales</taxon>
        <taxon>Desulfitobacteriaceae</taxon>
        <taxon>Desulfosporosinus</taxon>
    </lineage>
</organism>
<dbReference type="RefSeq" id="WP_092334785.1">
    <property type="nucleotide sequence ID" value="NZ_FNCP01000021.1"/>
</dbReference>
<reference evidence="2" key="1">
    <citation type="submission" date="2016-10" db="EMBL/GenBank/DDBJ databases">
        <authorList>
            <person name="Varghese N."/>
            <person name="Submissions S."/>
        </authorList>
    </citation>
    <scope>NUCLEOTIDE SEQUENCE [LARGE SCALE GENOMIC DNA]</scope>
    <source>
        <strain evidence="2">DSM 8344</strain>
    </source>
</reference>
<sequence length="153" mass="16947">MKEINVPTIRVQGLSGPDIAREAMQRGLNCCESVLTAANEVWNLKLSSDMFFAAKLFKEGMGNGCTCGALVGIVLASGVIRERYGLPEDEDLAKRLHSSFKQEYKSSCCAVLRKKQSFFDRISKKGCIRVTEGATAILVKEWENLQPLNEKIT</sequence>
<proteinExistence type="predicted"/>
<dbReference type="InterPro" id="IPR010181">
    <property type="entry name" value="CGCAxxGCC_motif"/>
</dbReference>
<dbReference type="AlphaFoldDB" id="A0A1G8G6Q4"/>
<accession>A0A1G8G6Q4</accession>
<dbReference type="EMBL" id="FNCP01000021">
    <property type="protein sequence ID" value="SDH90065.1"/>
    <property type="molecule type" value="Genomic_DNA"/>
</dbReference>
<dbReference type="Proteomes" id="UP000198656">
    <property type="component" value="Unassembled WGS sequence"/>
</dbReference>
<gene>
    <name evidence="1" type="ORF">SAMN05443529_12180</name>
</gene>
<name>A0A1G8G6Q4_9FIRM</name>
<evidence type="ECO:0000313" key="1">
    <source>
        <dbReference type="EMBL" id="SDH90065.1"/>
    </source>
</evidence>
<keyword evidence="2" id="KW-1185">Reference proteome</keyword>
<dbReference type="NCBIfam" id="TIGR01909">
    <property type="entry name" value="C_GCAxxG_C_C"/>
    <property type="match status" value="1"/>
</dbReference>
<protein>
    <submittedName>
        <fullName evidence="1">C_GCAxxG_C_C family probable redox protein</fullName>
    </submittedName>
</protein>
<dbReference type="OrthoDB" id="190287at2"/>